<gene>
    <name evidence="8" type="ORF">KPS_001639</name>
</gene>
<dbReference type="Gene3D" id="3.90.105.10">
    <property type="entry name" value="Molybdopterin biosynthesis moea protein, domain 2"/>
    <property type="match status" value="1"/>
</dbReference>
<dbReference type="InterPro" id="IPR005110">
    <property type="entry name" value="MoeA_linker/N"/>
</dbReference>
<evidence type="ECO:0000256" key="2">
    <source>
        <dbReference type="ARBA" id="ARBA00005046"/>
    </source>
</evidence>
<evidence type="ECO:0000256" key="5">
    <source>
        <dbReference type="ARBA" id="ARBA00047317"/>
    </source>
</evidence>
<dbReference type="NCBIfam" id="NF045515">
    <property type="entry name" value="Glp_gephyrin"/>
    <property type="match status" value="1"/>
</dbReference>
<dbReference type="InterPro" id="IPR036135">
    <property type="entry name" value="MoeA_linker/N_sf"/>
</dbReference>
<dbReference type="PANTHER" id="PTHR10192:SF5">
    <property type="entry name" value="GEPHYRIN"/>
    <property type="match status" value="1"/>
</dbReference>
<dbReference type="SMART" id="SM00852">
    <property type="entry name" value="MoCF_biosynth"/>
    <property type="match status" value="1"/>
</dbReference>
<dbReference type="CDD" id="cd00887">
    <property type="entry name" value="MoeA"/>
    <property type="match status" value="1"/>
</dbReference>
<dbReference type="EMBL" id="CP133659">
    <property type="protein sequence ID" value="WMW67276.1"/>
    <property type="molecule type" value="Genomic_DNA"/>
</dbReference>
<keyword evidence="9" id="KW-1185">Reference proteome</keyword>
<dbReference type="Pfam" id="PF03453">
    <property type="entry name" value="MoeA_N"/>
    <property type="match status" value="1"/>
</dbReference>
<dbReference type="SUPFAM" id="SSF53218">
    <property type="entry name" value="Molybdenum cofactor biosynthesis proteins"/>
    <property type="match status" value="1"/>
</dbReference>
<evidence type="ECO:0000259" key="7">
    <source>
        <dbReference type="SMART" id="SM00852"/>
    </source>
</evidence>
<dbReference type="Gene3D" id="2.40.340.10">
    <property type="entry name" value="MoeA, C-terminal, domain IV"/>
    <property type="match status" value="1"/>
</dbReference>
<keyword evidence="6" id="KW-0460">Magnesium</keyword>
<dbReference type="SUPFAM" id="SSF63867">
    <property type="entry name" value="MoeA C-terminal domain-like"/>
    <property type="match status" value="1"/>
</dbReference>
<evidence type="ECO:0000256" key="3">
    <source>
        <dbReference type="ARBA" id="ARBA00010763"/>
    </source>
</evidence>
<sequence>MTGFFNVLSVEAFTDLLRAFPPLAAETVDLHHADGRVLSADVIAAEDLPLTDRAGMDGYAVRAADLFGTTETNPAYLECEGRVDIEHPAAFAVAPGRCAAIVTGGVMPAGTDAVVMVEHTHELGAGTIEMRRAVAPGENVMLRGEDAMAGTPALMAGTRLRPQEVGMLAAVGATMVRVHRAPRVVIISTGDELVPPQATPRPGQVRDVNSHTLAALVRRAGCEARCPGIVPDELDALEAALREGLRDADVVLLSGGSSVGVRDLTVAALSRIEGAELLAHGVAISPGKPTILARVQGEDGDGGGCRAVWGLPGQVTSAQVVMFVLGVPFLHHLSGRADAFERSLWPARRVRLARNVASRQGREDWVRVRIEPAPREPGDAGQGGGVAVPPSAVPLLGKSGLLHTLTGAHALVRIPERAEGLVAGSEHDAYLI</sequence>
<feature type="domain" description="MoaB/Mog" evidence="7">
    <location>
        <begin position="185"/>
        <end position="332"/>
    </location>
</feature>
<comment type="cofactor">
    <cofactor evidence="6">
        <name>Mg(2+)</name>
        <dbReference type="ChEBI" id="CHEBI:18420"/>
    </cofactor>
</comment>
<dbReference type="Gene3D" id="2.170.190.11">
    <property type="entry name" value="Molybdopterin biosynthesis moea protein, domain 3"/>
    <property type="match status" value="1"/>
</dbReference>
<evidence type="ECO:0000256" key="6">
    <source>
        <dbReference type="RuleBase" id="RU365090"/>
    </source>
</evidence>
<evidence type="ECO:0000313" key="9">
    <source>
        <dbReference type="Proteomes" id="UP001180616"/>
    </source>
</evidence>
<keyword evidence="6" id="KW-0808">Transferase</keyword>
<organism evidence="8 9">
    <name type="scientific">Nitratidesulfovibrio liaohensis</name>
    <dbReference type="NCBI Taxonomy" id="2604158"/>
    <lineage>
        <taxon>Bacteria</taxon>
        <taxon>Pseudomonadati</taxon>
        <taxon>Thermodesulfobacteriota</taxon>
        <taxon>Desulfovibrionia</taxon>
        <taxon>Desulfovibrionales</taxon>
        <taxon>Desulfovibrionaceae</taxon>
        <taxon>Nitratidesulfovibrio</taxon>
    </lineage>
</organism>
<dbReference type="InterPro" id="IPR005111">
    <property type="entry name" value="MoeA_C_domain_IV"/>
</dbReference>
<name>A0ABY9R7I0_9BACT</name>
<proteinExistence type="inferred from homology"/>
<keyword evidence="6" id="KW-0500">Molybdenum</keyword>
<keyword evidence="4 6" id="KW-0501">Molybdenum cofactor biosynthesis</keyword>
<reference evidence="8" key="1">
    <citation type="submission" date="2023-09" db="EMBL/GenBank/DDBJ databases">
        <authorList>
            <consortium name="CW5 consortium"/>
            <person name="Lu C.-W."/>
        </authorList>
    </citation>
    <scope>NUCLEOTIDE SEQUENCE</scope>
    <source>
        <strain evidence="8">KPS</strain>
    </source>
</reference>
<dbReference type="InterPro" id="IPR038987">
    <property type="entry name" value="MoeA-like"/>
</dbReference>
<comment type="function">
    <text evidence="1 6">Catalyzes the insertion of molybdate into adenylated molybdopterin with the concomitant release of AMP.</text>
</comment>
<dbReference type="EC" id="2.10.1.1" evidence="6"/>
<comment type="similarity">
    <text evidence="3 6">Belongs to the MoeA family.</text>
</comment>
<dbReference type="SUPFAM" id="SSF63882">
    <property type="entry name" value="MoeA N-terminal region -like"/>
    <property type="match status" value="1"/>
</dbReference>
<evidence type="ECO:0000256" key="1">
    <source>
        <dbReference type="ARBA" id="ARBA00002901"/>
    </source>
</evidence>
<keyword evidence="6" id="KW-0479">Metal-binding</keyword>
<comment type="pathway">
    <text evidence="2 6">Cofactor biosynthesis; molybdopterin biosynthesis.</text>
</comment>
<evidence type="ECO:0000313" key="8">
    <source>
        <dbReference type="EMBL" id="WMW67276.1"/>
    </source>
</evidence>
<accession>A0ABY9R7I0</accession>
<dbReference type="InterPro" id="IPR001453">
    <property type="entry name" value="MoaB/Mog_dom"/>
</dbReference>
<dbReference type="InterPro" id="IPR036688">
    <property type="entry name" value="MoeA_C_domain_IV_sf"/>
</dbReference>
<dbReference type="InterPro" id="IPR036425">
    <property type="entry name" value="MoaB/Mog-like_dom_sf"/>
</dbReference>
<comment type="catalytic activity">
    <reaction evidence="5">
        <text>adenylyl-molybdopterin + molybdate = Mo-molybdopterin + AMP + H(+)</text>
        <dbReference type="Rhea" id="RHEA:35047"/>
        <dbReference type="ChEBI" id="CHEBI:15378"/>
        <dbReference type="ChEBI" id="CHEBI:36264"/>
        <dbReference type="ChEBI" id="CHEBI:62727"/>
        <dbReference type="ChEBI" id="CHEBI:71302"/>
        <dbReference type="ChEBI" id="CHEBI:456215"/>
        <dbReference type="EC" id="2.10.1.1"/>
    </reaction>
</comment>
<dbReference type="Pfam" id="PF00994">
    <property type="entry name" value="MoCF_biosynth"/>
    <property type="match status" value="1"/>
</dbReference>
<dbReference type="RefSeq" id="WP_309543081.1">
    <property type="nucleotide sequence ID" value="NZ_CP133659.1"/>
</dbReference>
<dbReference type="Proteomes" id="UP001180616">
    <property type="component" value="Chromosome"/>
</dbReference>
<evidence type="ECO:0000256" key="4">
    <source>
        <dbReference type="ARBA" id="ARBA00023150"/>
    </source>
</evidence>
<protein>
    <recommendedName>
        <fullName evidence="6">Molybdopterin molybdenumtransferase</fullName>
        <ecNumber evidence="6">2.10.1.1</ecNumber>
    </recommendedName>
</protein>
<dbReference type="Gene3D" id="3.40.980.10">
    <property type="entry name" value="MoaB/Mog-like domain"/>
    <property type="match status" value="1"/>
</dbReference>
<dbReference type="PANTHER" id="PTHR10192">
    <property type="entry name" value="MOLYBDOPTERIN BIOSYNTHESIS PROTEIN"/>
    <property type="match status" value="1"/>
</dbReference>
<dbReference type="Pfam" id="PF03454">
    <property type="entry name" value="MoeA_C"/>
    <property type="match status" value="1"/>
</dbReference>